<proteinExistence type="predicted"/>
<organism evidence="1 2">
    <name type="scientific">Trichinella murrelli</name>
    <dbReference type="NCBI Taxonomy" id="144512"/>
    <lineage>
        <taxon>Eukaryota</taxon>
        <taxon>Metazoa</taxon>
        <taxon>Ecdysozoa</taxon>
        <taxon>Nematoda</taxon>
        <taxon>Enoplea</taxon>
        <taxon>Dorylaimia</taxon>
        <taxon>Trichinellida</taxon>
        <taxon>Trichinellidae</taxon>
        <taxon>Trichinella</taxon>
    </lineage>
</organism>
<protein>
    <submittedName>
        <fullName evidence="1">Uncharacterized protein</fullName>
    </submittedName>
</protein>
<evidence type="ECO:0000313" key="2">
    <source>
        <dbReference type="Proteomes" id="UP000055048"/>
    </source>
</evidence>
<dbReference type="Proteomes" id="UP000055048">
    <property type="component" value="Unassembled WGS sequence"/>
</dbReference>
<gene>
    <name evidence="1" type="ORF">T05_16444</name>
</gene>
<accession>A0A0V0UB47</accession>
<reference evidence="1 2" key="1">
    <citation type="submission" date="2015-01" db="EMBL/GenBank/DDBJ databases">
        <title>Evolution of Trichinella species and genotypes.</title>
        <authorList>
            <person name="Korhonen P.K."/>
            <person name="Edoardo P."/>
            <person name="Giuseppe L.R."/>
            <person name="Gasser R.B."/>
        </authorList>
    </citation>
    <scope>NUCLEOTIDE SEQUENCE [LARGE SCALE GENOMIC DNA]</scope>
    <source>
        <strain evidence="1">ISS417</strain>
    </source>
</reference>
<dbReference type="EMBL" id="JYDJ01000028">
    <property type="protein sequence ID" value="KRX48480.1"/>
    <property type="molecule type" value="Genomic_DNA"/>
</dbReference>
<name>A0A0V0UB47_9BILA</name>
<keyword evidence="2" id="KW-1185">Reference proteome</keyword>
<dbReference type="AlphaFoldDB" id="A0A0V0UB47"/>
<sequence length="89" mass="10200">MDYARFHHNYVPYVVIDGWSRHILNSVVIAYGKEVSTKSKIFDAVVKASCIQQLMTDLVLCKPMPWTVVSERDSNLQQHSLLPCLHLLT</sequence>
<evidence type="ECO:0000313" key="1">
    <source>
        <dbReference type="EMBL" id="KRX48480.1"/>
    </source>
</evidence>
<comment type="caution">
    <text evidence="1">The sequence shown here is derived from an EMBL/GenBank/DDBJ whole genome shotgun (WGS) entry which is preliminary data.</text>
</comment>